<dbReference type="EMBL" id="CP045483">
    <property type="protein sequence ID" value="QGR20256.1"/>
    <property type="molecule type" value="Genomic_DNA"/>
</dbReference>
<evidence type="ECO:0000313" key="7">
    <source>
        <dbReference type="Proteomes" id="UP000423396"/>
    </source>
</evidence>
<dbReference type="InterPro" id="IPR051453">
    <property type="entry name" value="MBL_Glyoxalase_II"/>
</dbReference>
<name>A0A650CQZ6_9CREN</name>
<evidence type="ECO:0000313" key="6">
    <source>
        <dbReference type="EMBL" id="QGR20256.1"/>
    </source>
</evidence>
<dbReference type="RefSeq" id="WP_156007705.1">
    <property type="nucleotide sequence ID" value="NZ_CP045483.1"/>
</dbReference>
<evidence type="ECO:0000256" key="3">
    <source>
        <dbReference type="ARBA" id="ARBA00022801"/>
    </source>
</evidence>
<comment type="cofactor">
    <cofactor evidence="1">
        <name>Zn(2+)</name>
        <dbReference type="ChEBI" id="CHEBI:29105"/>
    </cofactor>
</comment>
<dbReference type="CDD" id="cd06262">
    <property type="entry name" value="metallo-hydrolase-like_MBL-fold"/>
    <property type="match status" value="1"/>
</dbReference>
<dbReference type="GeneID" id="42799369"/>
<dbReference type="Pfam" id="PF00753">
    <property type="entry name" value="Lactamase_B"/>
    <property type="match status" value="1"/>
</dbReference>
<evidence type="ECO:0000256" key="2">
    <source>
        <dbReference type="ARBA" id="ARBA00022723"/>
    </source>
</evidence>
<reference evidence="6 7" key="1">
    <citation type="submission" date="2019-10" db="EMBL/GenBank/DDBJ databases">
        <title>Genome Sequences from Six Type Strain Members of the Archaeal Family Sulfolobaceae: Acidianus ambivalens, Acidianus infernus, Metallosphaera prunae, Stygiolobus azoricus, Sulfolobus metallicus, and Sulfurisphaera ohwakuensis.</title>
        <authorList>
            <person name="Counts J.A."/>
            <person name="Kelly R.M."/>
        </authorList>
    </citation>
    <scope>NUCLEOTIDE SEQUENCE [LARGE SCALE GENOMIC DNA]</scope>
    <source>
        <strain evidence="6 7">FC6</strain>
    </source>
</reference>
<dbReference type="SMART" id="SM00849">
    <property type="entry name" value="Lactamase_B"/>
    <property type="match status" value="1"/>
</dbReference>
<dbReference type="KEGG" id="sazo:D1868_09825"/>
<evidence type="ECO:0000256" key="4">
    <source>
        <dbReference type="ARBA" id="ARBA00022833"/>
    </source>
</evidence>
<dbReference type="Proteomes" id="UP000423396">
    <property type="component" value="Chromosome"/>
</dbReference>
<protein>
    <submittedName>
        <fullName evidence="6">MBL fold metallo-hydrolase</fullName>
    </submittedName>
</protein>
<dbReference type="Gene3D" id="3.60.15.10">
    <property type="entry name" value="Ribonuclease Z/Hydroxyacylglutathione hydrolase-like"/>
    <property type="match status" value="1"/>
</dbReference>
<keyword evidence="4" id="KW-0862">Zinc</keyword>
<evidence type="ECO:0000256" key="1">
    <source>
        <dbReference type="ARBA" id="ARBA00001947"/>
    </source>
</evidence>
<dbReference type="InterPro" id="IPR036866">
    <property type="entry name" value="RibonucZ/Hydroxyglut_hydro"/>
</dbReference>
<feature type="domain" description="Metallo-beta-lactamase" evidence="5">
    <location>
        <begin position="13"/>
        <end position="177"/>
    </location>
</feature>
<keyword evidence="2" id="KW-0479">Metal-binding</keyword>
<organism evidence="6 7">
    <name type="scientific">Stygiolobus azoricus</name>
    <dbReference type="NCBI Taxonomy" id="41675"/>
    <lineage>
        <taxon>Archaea</taxon>
        <taxon>Thermoproteota</taxon>
        <taxon>Thermoprotei</taxon>
        <taxon>Sulfolobales</taxon>
        <taxon>Sulfolobaceae</taxon>
        <taxon>Stygiolobus</taxon>
    </lineage>
</organism>
<dbReference type="SUPFAM" id="SSF56281">
    <property type="entry name" value="Metallo-hydrolase/oxidoreductase"/>
    <property type="match status" value="1"/>
</dbReference>
<dbReference type="OrthoDB" id="197151at2157"/>
<accession>A0A650CQZ6</accession>
<proteinExistence type="predicted"/>
<dbReference type="GO" id="GO:0046872">
    <property type="term" value="F:metal ion binding"/>
    <property type="evidence" value="ECO:0007669"/>
    <property type="project" value="UniProtKB-KW"/>
</dbReference>
<dbReference type="InterPro" id="IPR001279">
    <property type="entry name" value="Metallo-B-lactamas"/>
</dbReference>
<dbReference type="GO" id="GO:0016787">
    <property type="term" value="F:hydrolase activity"/>
    <property type="evidence" value="ECO:0007669"/>
    <property type="project" value="UniProtKB-KW"/>
</dbReference>
<evidence type="ECO:0000259" key="5">
    <source>
        <dbReference type="SMART" id="SM00849"/>
    </source>
</evidence>
<keyword evidence="3 6" id="KW-0378">Hydrolase</keyword>
<dbReference type="AlphaFoldDB" id="A0A650CQZ6"/>
<dbReference type="PANTHER" id="PTHR46233:SF3">
    <property type="entry name" value="HYDROXYACYLGLUTATHIONE HYDROLASE GLOC"/>
    <property type="match status" value="1"/>
</dbReference>
<gene>
    <name evidence="6" type="ORF">D1868_09825</name>
</gene>
<dbReference type="PANTHER" id="PTHR46233">
    <property type="entry name" value="HYDROXYACYLGLUTATHIONE HYDROLASE GLOC"/>
    <property type="match status" value="1"/>
</dbReference>
<sequence>MIVIKKFEVSYLNTNCYLVTKNNLGILIDAGENPTEIIYYVKDRGIELKAILATHGHFDHILGVPELKKYLGEVVFYLHKNDEPLVKNDPRTSHISVDDYVKEGEMEFDGIRVKVIETPGHTLGSVTYLIENNLFTGDTLFNESIGRYDLGGDKVLLKKSLKRLMELDDLLTVYPGHGFLTTLGYEKLHNPFLNGEIDW</sequence>
<keyword evidence="7" id="KW-1185">Reference proteome</keyword>